<keyword evidence="5" id="KW-1185">Reference proteome</keyword>
<dbReference type="PANTHER" id="PTHR37477:SF1">
    <property type="entry name" value="COBALT-PRECORRIN-5A HYDROLASE"/>
    <property type="match status" value="1"/>
</dbReference>
<dbReference type="RefSeq" id="WP_221859891.1">
    <property type="nucleotide sequence ID" value="NZ_JAIKTU010000004.1"/>
</dbReference>
<dbReference type="NCBIfam" id="NF004466">
    <property type="entry name" value="PRK05788.1-4"/>
    <property type="match status" value="1"/>
</dbReference>
<evidence type="ECO:0000313" key="4">
    <source>
        <dbReference type="EMBL" id="MBY0754981.1"/>
    </source>
</evidence>
<dbReference type="Proteomes" id="UP001299068">
    <property type="component" value="Unassembled WGS sequence"/>
</dbReference>
<reference evidence="4 5" key="1">
    <citation type="journal article" date="2021" name="Cell Host Microbe">
        <title>in vivo commensal control of Clostridioides difficile virulence.</title>
        <authorList>
            <person name="Girinathan B.P."/>
            <person name="Dibenedetto N."/>
            <person name="Worley J.N."/>
            <person name="Peltier J."/>
            <person name="Arrieta-Ortiz M.L."/>
            <person name="Rupa Christinal Immanuel S."/>
            <person name="Lavin R."/>
            <person name="Delaney M.L."/>
            <person name="Cummins C."/>
            <person name="Hoffmann M."/>
            <person name="Luo Y."/>
            <person name="Gonzalez-Escalona N."/>
            <person name="Allard M."/>
            <person name="Onderdonk A.B."/>
            <person name="Gerber G.K."/>
            <person name="Sonenshein A.L."/>
            <person name="Baliga N."/>
            <person name="Dupuy B."/>
            <person name="Bry L."/>
        </authorList>
    </citation>
    <scope>NUCLEOTIDE SEQUENCE [LARGE SCALE GENOMIC DNA]</scope>
    <source>
        <strain evidence="4 5">DSM 599</strain>
    </source>
</reference>
<feature type="domain" description="CobE/GbiG C-terminal" evidence="1">
    <location>
        <begin position="204"/>
        <end position="319"/>
    </location>
</feature>
<gene>
    <name evidence="4" type="primary">cbiG</name>
    <name evidence="4" type="ORF">K5V21_05875</name>
</gene>
<dbReference type="Pfam" id="PF01890">
    <property type="entry name" value="CbiG_C"/>
    <property type="match status" value="1"/>
</dbReference>
<protein>
    <submittedName>
        <fullName evidence="4">Cobalt-precorrin 5A hydrolase</fullName>
        <ecNumber evidence="4">3.7.1.12</ecNumber>
    </submittedName>
</protein>
<dbReference type="InterPro" id="IPR021744">
    <property type="entry name" value="CbiG_N"/>
</dbReference>
<dbReference type="InterPro" id="IPR052553">
    <property type="entry name" value="CbiG_hydrolase"/>
</dbReference>
<dbReference type="InterPro" id="IPR021745">
    <property type="entry name" value="CbiG_mid"/>
</dbReference>
<keyword evidence="4" id="KW-0378">Hydrolase</keyword>
<evidence type="ECO:0000313" key="5">
    <source>
        <dbReference type="Proteomes" id="UP001299068"/>
    </source>
</evidence>
<feature type="domain" description="Cobalamin biosynthesis central region" evidence="3">
    <location>
        <begin position="125"/>
        <end position="189"/>
    </location>
</feature>
<organism evidence="4 5">
    <name type="scientific">Clostridium sardiniense</name>
    <name type="common">Clostridium absonum</name>
    <dbReference type="NCBI Taxonomy" id="29369"/>
    <lineage>
        <taxon>Bacteria</taxon>
        <taxon>Bacillati</taxon>
        <taxon>Bacillota</taxon>
        <taxon>Clostridia</taxon>
        <taxon>Eubacteriales</taxon>
        <taxon>Clostridiaceae</taxon>
        <taxon>Clostridium</taxon>
    </lineage>
</organism>
<dbReference type="InterPro" id="IPR036518">
    <property type="entry name" value="CobE/GbiG_C_sf"/>
</dbReference>
<dbReference type="GO" id="GO:0043779">
    <property type="term" value="F:cobalt-precorrin-5A acetaldehyde-lyase activity"/>
    <property type="evidence" value="ECO:0007669"/>
    <property type="project" value="UniProtKB-EC"/>
</dbReference>
<sequence length="324" mass="36407">MIGVISVTEKGNIIAEKIKENIDCRIFLKSRENLDLKNVTKEFMEGLDGVVFISSTGIAVRFIAPYLKSKTKDPAIVVVDVNNNFTISLVSGHLGGANELTLKISNILNNTPVITTATDGMNIEAPDMIAKKNNLIIDDLKVCKEVASLIVNNKEVYFKDEKDIIYAPKGYIKTEEIQDDMILVTNKLDIPKKDKLLKLIRKDIVLGIGCRKDTDEKKLRKFVLKMLKENNYDERSVIKIGSIDIKKKEKAIISLANYLGCEFVTFNKDEINSIEADYEGSDFVFKTVGVRCVCEPVIHLMDGEVKVKKIKYEGMTLSIGEKYI</sequence>
<feature type="domain" description="Cobalamin synthesis G N-terminal" evidence="2">
    <location>
        <begin position="39"/>
        <end position="119"/>
    </location>
</feature>
<name>A0ABS7KVY4_CLOSR</name>
<dbReference type="EMBL" id="JAIKTU010000004">
    <property type="protein sequence ID" value="MBY0754981.1"/>
    <property type="molecule type" value="Genomic_DNA"/>
</dbReference>
<dbReference type="InterPro" id="IPR002750">
    <property type="entry name" value="CobE/GbiG_C"/>
</dbReference>
<dbReference type="Pfam" id="PF11760">
    <property type="entry name" value="CbiG_N"/>
    <property type="match status" value="1"/>
</dbReference>
<dbReference type="InterPro" id="IPR038029">
    <property type="entry name" value="GbiG_N_sf"/>
</dbReference>
<evidence type="ECO:0000259" key="2">
    <source>
        <dbReference type="Pfam" id="PF11760"/>
    </source>
</evidence>
<dbReference type="SUPFAM" id="SSF159672">
    <property type="entry name" value="CbiG N-terminal domain-like"/>
    <property type="match status" value="1"/>
</dbReference>
<dbReference type="Gene3D" id="3.40.50.11220">
    <property type="match status" value="1"/>
</dbReference>
<dbReference type="Pfam" id="PF11761">
    <property type="entry name" value="CbiG_mid"/>
    <property type="match status" value="1"/>
</dbReference>
<evidence type="ECO:0000259" key="3">
    <source>
        <dbReference type="Pfam" id="PF11761"/>
    </source>
</evidence>
<accession>A0ABS7KVY4</accession>
<dbReference type="Gene3D" id="3.30.420.180">
    <property type="entry name" value="CobE/GbiG C-terminal domain"/>
    <property type="match status" value="1"/>
</dbReference>
<proteinExistence type="predicted"/>
<dbReference type="SUPFAM" id="SSF159664">
    <property type="entry name" value="CobE/GbiG C-terminal domain-like"/>
    <property type="match status" value="1"/>
</dbReference>
<dbReference type="PANTHER" id="PTHR37477">
    <property type="entry name" value="COBALT-PRECORRIN-5A HYDROLASE"/>
    <property type="match status" value="1"/>
</dbReference>
<dbReference type="EC" id="3.7.1.12" evidence="4"/>
<comment type="caution">
    <text evidence="4">The sequence shown here is derived from an EMBL/GenBank/DDBJ whole genome shotgun (WGS) entry which is preliminary data.</text>
</comment>
<evidence type="ECO:0000259" key="1">
    <source>
        <dbReference type="Pfam" id="PF01890"/>
    </source>
</evidence>